<dbReference type="GO" id="GO:0005737">
    <property type="term" value="C:cytoplasm"/>
    <property type="evidence" value="ECO:0007669"/>
    <property type="project" value="TreeGrafter"/>
</dbReference>
<protein>
    <recommendedName>
        <fullName evidence="6">Dihydrolipoamide acetyltransferase component of pyruvate dehydrogenase complex</fullName>
        <ecNumber evidence="6">2.3.1.-</ecNumber>
    </recommendedName>
</protein>
<evidence type="ECO:0000256" key="4">
    <source>
        <dbReference type="ARBA" id="ARBA00022823"/>
    </source>
</evidence>
<feature type="domain" description="2-oxoacid dehydrogenase acyltransferase catalytic" evidence="7">
    <location>
        <begin position="145"/>
        <end position="358"/>
    </location>
</feature>
<dbReference type="AlphaFoldDB" id="A0A919NHA4"/>
<keyword evidence="10" id="KW-1185">Reference proteome</keyword>
<evidence type="ECO:0000256" key="5">
    <source>
        <dbReference type="ARBA" id="ARBA00023315"/>
    </source>
</evidence>
<sequence>MTDIVVPKVNANDESYVLTDWLFADGQDVPADAAVAVLETSKATHEIVTEQGGILHRLVAENTECKQSDVIGRLFASAADRDAFLATERAAPEAARPAAGIVTDAARAEADRHGVSEQELRALGGVVRLGDVRRLVAERDGTADRVRTLSRHQQAVAAVVAEAHATVPAAYTAVKVSAERLREVPPTRPAEAVIKAIRQAYEEFPLFFGRLRDGREVVLPDRVDVGVTVDAGHGLYLATVPDPALLTLAQVADTLDGHHRAALTGSFREADLDGSCIGLSVNPYTDVSLVVPLIFPPHLAMVSLGGPQRELTLDPDGKPVARTVFTLGVAYDHRVLGGRDAVRFLKHLKASVENRERLQAWTTPPIAQEASA</sequence>
<dbReference type="InterPro" id="IPR001078">
    <property type="entry name" value="2-oxoacid_DH_actylTfrase"/>
</dbReference>
<dbReference type="PROSITE" id="PS00189">
    <property type="entry name" value="LIPOYL"/>
    <property type="match status" value="1"/>
</dbReference>
<keyword evidence="5 6" id="KW-0012">Acyltransferase</keyword>
<evidence type="ECO:0000256" key="1">
    <source>
        <dbReference type="ARBA" id="ARBA00001938"/>
    </source>
</evidence>
<dbReference type="InterPro" id="IPR050743">
    <property type="entry name" value="2-oxoacid_DH_E2_comp"/>
</dbReference>
<dbReference type="InterPro" id="IPR023213">
    <property type="entry name" value="CAT-like_dom_sf"/>
</dbReference>
<evidence type="ECO:0000259" key="8">
    <source>
        <dbReference type="Pfam" id="PF00364"/>
    </source>
</evidence>
<dbReference type="InterPro" id="IPR000089">
    <property type="entry name" value="Biotin_lipoyl"/>
</dbReference>
<accession>A0A919NHA4</accession>
<dbReference type="RefSeq" id="WP_203798221.1">
    <property type="nucleotide sequence ID" value="NZ_BOMY01000002.1"/>
</dbReference>
<comment type="caution">
    <text evidence="9">The sequence shown here is derived from an EMBL/GenBank/DDBJ whole genome shotgun (WGS) entry which is preliminary data.</text>
</comment>
<dbReference type="Proteomes" id="UP000623608">
    <property type="component" value="Unassembled WGS sequence"/>
</dbReference>
<dbReference type="SUPFAM" id="SSF52777">
    <property type="entry name" value="CoA-dependent acyltransferases"/>
    <property type="match status" value="1"/>
</dbReference>
<dbReference type="InterPro" id="IPR003016">
    <property type="entry name" value="2-oxoA_DH_lipoyl-BS"/>
</dbReference>
<proteinExistence type="inferred from homology"/>
<name>A0A919NHA4_9ACTN</name>
<comment type="similarity">
    <text evidence="2 6">Belongs to the 2-oxoacid dehydrogenase family.</text>
</comment>
<dbReference type="InterPro" id="IPR011053">
    <property type="entry name" value="Single_hybrid_motif"/>
</dbReference>
<evidence type="ECO:0000259" key="7">
    <source>
        <dbReference type="Pfam" id="PF00198"/>
    </source>
</evidence>
<dbReference type="CDD" id="cd06849">
    <property type="entry name" value="lipoyl_domain"/>
    <property type="match status" value="1"/>
</dbReference>
<keyword evidence="4 6" id="KW-0450">Lipoyl</keyword>
<keyword evidence="3 6" id="KW-0808">Transferase</keyword>
<dbReference type="Gene3D" id="2.40.50.100">
    <property type="match status" value="1"/>
</dbReference>
<dbReference type="PANTHER" id="PTHR43178:SF5">
    <property type="entry name" value="LIPOAMIDE ACYLTRANSFERASE COMPONENT OF BRANCHED-CHAIN ALPHA-KETO ACID DEHYDROGENASE COMPLEX, MITOCHONDRIAL"/>
    <property type="match status" value="1"/>
</dbReference>
<evidence type="ECO:0000256" key="2">
    <source>
        <dbReference type="ARBA" id="ARBA00007317"/>
    </source>
</evidence>
<evidence type="ECO:0000256" key="3">
    <source>
        <dbReference type="ARBA" id="ARBA00022679"/>
    </source>
</evidence>
<dbReference type="Gene3D" id="3.30.559.10">
    <property type="entry name" value="Chloramphenicol acetyltransferase-like domain"/>
    <property type="match status" value="1"/>
</dbReference>
<gene>
    <name evidence="9" type="ORF">Ate02nite_05170</name>
</gene>
<dbReference type="Pfam" id="PF00198">
    <property type="entry name" value="2-oxoacid_dh"/>
    <property type="match status" value="1"/>
</dbReference>
<evidence type="ECO:0000256" key="6">
    <source>
        <dbReference type="RuleBase" id="RU003423"/>
    </source>
</evidence>
<evidence type="ECO:0000313" key="9">
    <source>
        <dbReference type="EMBL" id="GIF17787.1"/>
    </source>
</evidence>
<dbReference type="GO" id="GO:0016407">
    <property type="term" value="F:acetyltransferase activity"/>
    <property type="evidence" value="ECO:0007669"/>
    <property type="project" value="TreeGrafter"/>
</dbReference>
<evidence type="ECO:0000313" key="10">
    <source>
        <dbReference type="Proteomes" id="UP000623608"/>
    </source>
</evidence>
<dbReference type="PANTHER" id="PTHR43178">
    <property type="entry name" value="DIHYDROLIPOAMIDE ACETYLTRANSFERASE COMPONENT OF PYRUVATE DEHYDROGENASE COMPLEX"/>
    <property type="match status" value="1"/>
</dbReference>
<feature type="domain" description="Lipoyl-binding" evidence="8">
    <location>
        <begin position="6"/>
        <end position="73"/>
    </location>
</feature>
<comment type="cofactor">
    <cofactor evidence="1 6">
        <name>(R)-lipoate</name>
        <dbReference type="ChEBI" id="CHEBI:83088"/>
    </cofactor>
</comment>
<organism evidence="9 10">
    <name type="scientific">Paractinoplanes tereljensis</name>
    <dbReference type="NCBI Taxonomy" id="571912"/>
    <lineage>
        <taxon>Bacteria</taxon>
        <taxon>Bacillati</taxon>
        <taxon>Actinomycetota</taxon>
        <taxon>Actinomycetes</taxon>
        <taxon>Micromonosporales</taxon>
        <taxon>Micromonosporaceae</taxon>
        <taxon>Paractinoplanes</taxon>
    </lineage>
</organism>
<dbReference type="EMBL" id="BOMY01000002">
    <property type="protein sequence ID" value="GIF17787.1"/>
    <property type="molecule type" value="Genomic_DNA"/>
</dbReference>
<keyword evidence="9" id="KW-0670">Pyruvate</keyword>
<dbReference type="EC" id="2.3.1.-" evidence="6"/>
<dbReference type="Pfam" id="PF00364">
    <property type="entry name" value="Biotin_lipoyl"/>
    <property type="match status" value="1"/>
</dbReference>
<dbReference type="GO" id="GO:0031405">
    <property type="term" value="F:lipoic acid binding"/>
    <property type="evidence" value="ECO:0007669"/>
    <property type="project" value="TreeGrafter"/>
</dbReference>
<reference evidence="9" key="1">
    <citation type="submission" date="2021-01" db="EMBL/GenBank/DDBJ databases">
        <title>Whole genome shotgun sequence of Actinoplanes tereljensis NBRC 105297.</title>
        <authorList>
            <person name="Komaki H."/>
            <person name="Tamura T."/>
        </authorList>
    </citation>
    <scope>NUCLEOTIDE SEQUENCE</scope>
    <source>
        <strain evidence="9">NBRC 105297</strain>
    </source>
</reference>
<dbReference type="SUPFAM" id="SSF51230">
    <property type="entry name" value="Single hybrid motif"/>
    <property type="match status" value="1"/>
</dbReference>